<evidence type="ECO:0000256" key="2">
    <source>
        <dbReference type="SAM" id="Phobius"/>
    </source>
</evidence>
<accession>A0A4Z1JS07</accession>
<dbReference type="AlphaFoldDB" id="A0A4Z1JS07"/>
<dbReference type="EMBL" id="PQXM01000146">
    <property type="protein sequence ID" value="TGO76591.1"/>
    <property type="molecule type" value="Genomic_DNA"/>
</dbReference>
<sequence>MNNLGNSALTTSAPMKQNSRPPTASLGVGNLTVASLPQGQPQPQTPVTSRSTTGPNNLGQQSVQIQGHPSPPQSTVYQFAPPCGCTANVSCQQHAPVSNTNPIVNCVKFLAFWDCVPVGTIAAAVAFIIGTVVSYLTMKLAIWTATKDYIEHCQADEEVQRATVQCVKAAGQVLPPPPFIQYDPKNDTLVRRTLGGKLLGSTESNTYDSSYIWTYVLLGHAIFWLVLSAICYFALKLPGIRYNPRRPHRGFICNPPYNYKFDREPTQGTTSALINNEGNNTTNMRRRGHNRHNSNPMFPLLEENAMYSIERDGNLTRKSLAIRFYKEPLDPSWKADDIGRLPYTVHTHMTFSQIRNGHQRSSRKQIQIHKLMHLNIRNLLGLYGLEISVRTKNAKRISLIDMLFISPLKDILISFPWEIGTIRSIVEKLVRDGDAERFVKLYEENGPKLQKVIKKAILSGLDTLRFTGVDSEGKLLALVHIQDSLYLAEFTPGTYSWGDILHDTEETFTVAVITDTNPHRDWRESDMQITPTIVKVIKSRNSDYH</sequence>
<keyword evidence="2" id="KW-1133">Transmembrane helix</keyword>
<feature type="region of interest" description="Disordered" evidence="1">
    <location>
        <begin position="268"/>
        <end position="295"/>
    </location>
</feature>
<feature type="compositionally biased region" description="Polar residues" evidence="1">
    <location>
        <begin position="1"/>
        <end position="22"/>
    </location>
</feature>
<dbReference type="Proteomes" id="UP000297229">
    <property type="component" value="Unassembled WGS sequence"/>
</dbReference>
<evidence type="ECO:0000313" key="3">
    <source>
        <dbReference type="EMBL" id="TGO76591.1"/>
    </source>
</evidence>
<protein>
    <submittedName>
        <fullName evidence="3">Uncharacterized protein</fullName>
    </submittedName>
</protein>
<evidence type="ECO:0000313" key="4">
    <source>
        <dbReference type="Proteomes" id="UP000297229"/>
    </source>
</evidence>
<dbReference type="STRING" id="278938.A0A4Z1JS07"/>
<feature type="transmembrane region" description="Helical" evidence="2">
    <location>
        <begin position="118"/>
        <end position="138"/>
    </location>
</feature>
<keyword evidence="4" id="KW-1185">Reference proteome</keyword>
<keyword evidence="2" id="KW-0472">Membrane</keyword>
<evidence type="ECO:0000256" key="1">
    <source>
        <dbReference type="SAM" id="MobiDB-lite"/>
    </source>
</evidence>
<feature type="compositionally biased region" description="Polar residues" evidence="1">
    <location>
        <begin position="268"/>
        <end position="283"/>
    </location>
</feature>
<reference evidence="3 4" key="1">
    <citation type="submission" date="2017-12" db="EMBL/GenBank/DDBJ databases">
        <title>Comparative genomics of Botrytis spp.</title>
        <authorList>
            <person name="Valero-Jimenez C.A."/>
            <person name="Tapia P."/>
            <person name="Veloso J."/>
            <person name="Silva-Moreno E."/>
            <person name="Staats M."/>
            <person name="Valdes J.H."/>
            <person name="Van Kan J.A.L."/>
        </authorList>
    </citation>
    <scope>NUCLEOTIDE SEQUENCE [LARGE SCALE GENOMIC DNA]</scope>
    <source>
        <strain evidence="3 4">Be9601</strain>
    </source>
</reference>
<proteinExistence type="predicted"/>
<feature type="region of interest" description="Disordered" evidence="1">
    <location>
        <begin position="1"/>
        <end position="73"/>
    </location>
</feature>
<keyword evidence="2" id="KW-0812">Transmembrane</keyword>
<organism evidence="3 4">
    <name type="scientific">Botrytis elliptica</name>
    <dbReference type="NCBI Taxonomy" id="278938"/>
    <lineage>
        <taxon>Eukaryota</taxon>
        <taxon>Fungi</taxon>
        <taxon>Dikarya</taxon>
        <taxon>Ascomycota</taxon>
        <taxon>Pezizomycotina</taxon>
        <taxon>Leotiomycetes</taxon>
        <taxon>Helotiales</taxon>
        <taxon>Sclerotiniaceae</taxon>
        <taxon>Botrytis</taxon>
    </lineage>
</organism>
<feature type="compositionally biased region" description="Low complexity" evidence="1">
    <location>
        <begin position="37"/>
        <end position="46"/>
    </location>
</feature>
<feature type="compositionally biased region" description="Polar residues" evidence="1">
    <location>
        <begin position="47"/>
        <end position="73"/>
    </location>
</feature>
<feature type="transmembrane region" description="Helical" evidence="2">
    <location>
        <begin position="212"/>
        <end position="235"/>
    </location>
</feature>
<name>A0A4Z1JS07_9HELO</name>
<comment type="caution">
    <text evidence="3">The sequence shown here is derived from an EMBL/GenBank/DDBJ whole genome shotgun (WGS) entry which is preliminary data.</text>
</comment>
<gene>
    <name evidence="3" type="ORF">BELL_0147g00080</name>
</gene>